<comment type="subcellular location">
    <subcellularLocation>
        <location evidence="2">Cytoplasm</location>
    </subcellularLocation>
    <subcellularLocation>
        <location evidence="1">Nucleus</location>
    </subcellularLocation>
</comment>
<evidence type="ECO:0000256" key="9">
    <source>
        <dbReference type="SAM" id="MobiDB-lite"/>
    </source>
</evidence>
<evidence type="ECO:0000256" key="6">
    <source>
        <dbReference type="ARBA" id="ARBA00022664"/>
    </source>
</evidence>
<evidence type="ECO:0000259" key="11">
    <source>
        <dbReference type="PROSITE" id="PS51061"/>
    </source>
</evidence>
<dbReference type="AlphaFoldDB" id="A0A9P8MMS6"/>
<dbReference type="Proteomes" id="UP000824596">
    <property type="component" value="Unassembled WGS sequence"/>
</dbReference>
<feature type="region of interest" description="Disordered" evidence="9">
    <location>
        <begin position="106"/>
        <end position="129"/>
    </location>
</feature>
<evidence type="ECO:0000256" key="4">
    <source>
        <dbReference type="ARBA" id="ARBA00018964"/>
    </source>
</evidence>
<evidence type="ECO:0000313" key="13">
    <source>
        <dbReference type="Proteomes" id="UP000824596"/>
    </source>
</evidence>
<keyword evidence="5" id="KW-0963">Cytoplasm</keyword>
<proteinExistence type="inferred from homology"/>
<evidence type="ECO:0000313" key="12">
    <source>
        <dbReference type="EMBL" id="KAH0957945.1"/>
    </source>
</evidence>
<dbReference type="CDD" id="cd02646">
    <property type="entry name" value="R3H_G-patch"/>
    <property type="match status" value="1"/>
</dbReference>
<feature type="region of interest" description="Disordered" evidence="9">
    <location>
        <begin position="1"/>
        <end position="34"/>
    </location>
</feature>
<dbReference type="OrthoDB" id="21470at2759"/>
<dbReference type="PANTHER" id="PTHR14195">
    <property type="entry name" value="G PATCH DOMAIN CONTAINING PROTEIN 2"/>
    <property type="match status" value="1"/>
</dbReference>
<gene>
    <name evidence="12" type="ORF">HRG_11038</name>
</gene>
<comment type="similarity">
    <text evidence="3">Belongs to the SQS1 family.</text>
</comment>
<dbReference type="GO" id="GO:0008380">
    <property type="term" value="P:RNA splicing"/>
    <property type="evidence" value="ECO:0007669"/>
    <property type="project" value="UniProtKB-KW"/>
</dbReference>
<sequence>MPRARKKTPALRGSRPTQGPRGGHCGGGRLPGERSLFFSESAQPFRHIGEASLQPAKWAGSSNVTDQRDGFTLAQEARQTSQQDHSIWNPNCKLRSNPVAFLSVGTSEPPRPRAACNDVPSDNPPGHRCSPMTMMETGDTSDLEESNLGESDIEENVLGPKDPDVAAQSIAQENQAPRAREAAPFFIDLLGQNSGERAHKAYVGIPSRVSSPESSSSGEVILFRGRNRGTQNRGTAQVSMPKSSIDDSILDDYIANMLENGEIEEQTSQKPHQRHAGREKSDGSVGDKATENIDTQSLDGAHSGNSGAESELDDETLAKLFAGQSLDPRLGTGRNDQHESDSDSTDDVRGHGRGPTPQWDEFDFMNWERPSLQRKKSRRKKQRKKQREESRVLGMLGHGTKPDDLRVKYPTGMSTTEVTQELRSFLVCMRETLTFPPMDLHARKMIHELANQFKVNSKSAGKADQRRTTLFRTKRTMPYIESTFENAMSRIRRRQLPRPDAKRRRAPIKRVAAGGSHTAASYRDGEIIGGTAAELGIENRGRAMLEKMGWSSGTALGAAHNKGILQPVTHTMKRSKAGLG</sequence>
<feature type="compositionally biased region" description="Basic residues" evidence="9">
    <location>
        <begin position="372"/>
        <end position="385"/>
    </location>
</feature>
<dbReference type="Pfam" id="PF01585">
    <property type="entry name" value="G-patch"/>
    <property type="match status" value="1"/>
</dbReference>
<keyword evidence="7" id="KW-0508">mRNA splicing</keyword>
<dbReference type="Gene3D" id="3.30.1370.50">
    <property type="entry name" value="R3H-like domain"/>
    <property type="match status" value="1"/>
</dbReference>
<dbReference type="InterPro" id="IPR034082">
    <property type="entry name" value="R3H_G-patch"/>
</dbReference>
<evidence type="ECO:0000256" key="1">
    <source>
        <dbReference type="ARBA" id="ARBA00004123"/>
    </source>
</evidence>
<dbReference type="Pfam" id="PF01424">
    <property type="entry name" value="R3H"/>
    <property type="match status" value="1"/>
</dbReference>
<keyword evidence="8" id="KW-0539">Nucleus</keyword>
<feature type="domain" description="R3H" evidence="11">
    <location>
        <begin position="412"/>
        <end position="474"/>
    </location>
</feature>
<dbReference type="PROSITE" id="PS51061">
    <property type="entry name" value="R3H"/>
    <property type="match status" value="1"/>
</dbReference>
<evidence type="ECO:0000256" key="5">
    <source>
        <dbReference type="ARBA" id="ARBA00022490"/>
    </source>
</evidence>
<dbReference type="GO" id="GO:0005634">
    <property type="term" value="C:nucleus"/>
    <property type="evidence" value="ECO:0007669"/>
    <property type="project" value="UniProtKB-SubCell"/>
</dbReference>
<organism evidence="12 13">
    <name type="scientific">Hirsutella rhossiliensis</name>
    <dbReference type="NCBI Taxonomy" id="111463"/>
    <lineage>
        <taxon>Eukaryota</taxon>
        <taxon>Fungi</taxon>
        <taxon>Dikarya</taxon>
        <taxon>Ascomycota</taxon>
        <taxon>Pezizomycotina</taxon>
        <taxon>Sordariomycetes</taxon>
        <taxon>Hypocreomycetidae</taxon>
        <taxon>Hypocreales</taxon>
        <taxon>Ophiocordycipitaceae</taxon>
        <taxon>Hirsutella</taxon>
    </lineage>
</organism>
<feature type="region of interest" description="Disordered" evidence="9">
    <location>
        <begin position="223"/>
        <end position="244"/>
    </location>
</feature>
<name>A0A9P8MMS6_9HYPO</name>
<evidence type="ECO:0000256" key="8">
    <source>
        <dbReference type="ARBA" id="ARBA00023242"/>
    </source>
</evidence>
<comment type="caution">
    <text evidence="12">The sequence shown here is derived from an EMBL/GenBank/DDBJ whole genome shotgun (WGS) entry which is preliminary data.</text>
</comment>
<dbReference type="SUPFAM" id="SSF82708">
    <property type="entry name" value="R3H domain"/>
    <property type="match status" value="1"/>
</dbReference>
<dbReference type="InterPro" id="IPR000467">
    <property type="entry name" value="G_patch_dom"/>
</dbReference>
<dbReference type="InterPro" id="IPR036867">
    <property type="entry name" value="R3H_dom_sf"/>
</dbReference>
<dbReference type="GO" id="GO:0006397">
    <property type="term" value="P:mRNA processing"/>
    <property type="evidence" value="ECO:0007669"/>
    <property type="project" value="UniProtKB-KW"/>
</dbReference>
<dbReference type="GO" id="GO:0005737">
    <property type="term" value="C:cytoplasm"/>
    <property type="evidence" value="ECO:0007669"/>
    <property type="project" value="UniProtKB-SubCell"/>
</dbReference>
<feature type="compositionally biased region" description="Polar residues" evidence="9">
    <location>
        <begin position="292"/>
        <end position="308"/>
    </location>
</feature>
<reference evidence="12" key="1">
    <citation type="submission" date="2021-09" db="EMBL/GenBank/DDBJ databases">
        <title>A high-quality genome of the endoparasitic fungus Hirsutella rhossiliensis with a comparison of Hirsutella genomes reveals transposable elements contributing to genome size variation.</title>
        <authorList>
            <person name="Lin R."/>
            <person name="Jiao Y."/>
            <person name="Sun X."/>
            <person name="Ling J."/>
            <person name="Xie B."/>
            <person name="Cheng X."/>
        </authorList>
    </citation>
    <scope>NUCLEOTIDE SEQUENCE</scope>
    <source>
        <strain evidence="12">HR02</strain>
    </source>
</reference>
<keyword evidence="6" id="KW-0507">mRNA processing</keyword>
<evidence type="ECO:0000259" key="10">
    <source>
        <dbReference type="PROSITE" id="PS50174"/>
    </source>
</evidence>
<feature type="compositionally biased region" description="Gly residues" evidence="9">
    <location>
        <begin position="20"/>
        <end position="30"/>
    </location>
</feature>
<dbReference type="InterPro" id="IPR051189">
    <property type="entry name" value="Splicing_assoc_domain"/>
</dbReference>
<evidence type="ECO:0000256" key="3">
    <source>
        <dbReference type="ARBA" id="ARBA00010306"/>
    </source>
</evidence>
<dbReference type="RefSeq" id="XP_044715459.1">
    <property type="nucleotide sequence ID" value="XM_044869508.1"/>
</dbReference>
<dbReference type="SMART" id="SM00443">
    <property type="entry name" value="G_patch"/>
    <property type="match status" value="1"/>
</dbReference>
<accession>A0A9P8MMS6</accession>
<feature type="region of interest" description="Disordered" evidence="9">
    <location>
        <begin position="264"/>
        <end position="390"/>
    </location>
</feature>
<protein>
    <recommendedName>
        <fullName evidence="4">Protein SQS1</fullName>
    </recommendedName>
</protein>
<dbReference type="GeneID" id="68360166"/>
<keyword evidence="13" id="KW-1185">Reference proteome</keyword>
<dbReference type="PROSITE" id="PS50174">
    <property type="entry name" value="G_PATCH"/>
    <property type="match status" value="1"/>
</dbReference>
<feature type="domain" description="G-patch" evidence="10">
    <location>
        <begin position="537"/>
        <end position="580"/>
    </location>
</feature>
<evidence type="ECO:0000256" key="2">
    <source>
        <dbReference type="ARBA" id="ARBA00004496"/>
    </source>
</evidence>
<dbReference type="InterPro" id="IPR001374">
    <property type="entry name" value="R3H_dom"/>
</dbReference>
<dbReference type="EMBL" id="JAIZPD010000018">
    <property type="protein sequence ID" value="KAH0957945.1"/>
    <property type="molecule type" value="Genomic_DNA"/>
</dbReference>
<evidence type="ECO:0000256" key="7">
    <source>
        <dbReference type="ARBA" id="ARBA00023187"/>
    </source>
</evidence>
<dbReference type="GO" id="GO:0003676">
    <property type="term" value="F:nucleic acid binding"/>
    <property type="evidence" value="ECO:0007669"/>
    <property type="project" value="UniProtKB-UniRule"/>
</dbReference>
<feature type="compositionally biased region" description="Basic and acidic residues" evidence="9">
    <location>
        <begin position="335"/>
        <end position="350"/>
    </location>
</feature>